<comment type="caution">
    <text evidence="2">The sequence shown here is derived from an EMBL/GenBank/DDBJ whole genome shotgun (WGS) entry which is preliminary data.</text>
</comment>
<keyword evidence="3" id="KW-1185">Reference proteome</keyword>
<gene>
    <name evidence="2" type="ORF">Celaphus_00002183</name>
</gene>
<keyword evidence="1" id="KW-0175">Coiled coil</keyword>
<dbReference type="GO" id="GO:0000070">
    <property type="term" value="P:mitotic sister chromatid segregation"/>
    <property type="evidence" value="ECO:0007669"/>
    <property type="project" value="TreeGrafter"/>
</dbReference>
<feature type="non-terminal residue" evidence="2">
    <location>
        <position position="272"/>
    </location>
</feature>
<dbReference type="OrthoDB" id="9940269at2759"/>
<proteinExistence type="predicted"/>
<protein>
    <submittedName>
        <fullName evidence="2">Uncharacterized protein</fullName>
    </submittedName>
</protein>
<dbReference type="GO" id="GO:0007051">
    <property type="term" value="P:spindle organization"/>
    <property type="evidence" value="ECO:0007669"/>
    <property type="project" value="InterPro"/>
</dbReference>
<dbReference type="GO" id="GO:0035371">
    <property type="term" value="C:microtubule plus-end"/>
    <property type="evidence" value="ECO:0007669"/>
    <property type="project" value="TreeGrafter"/>
</dbReference>
<evidence type="ECO:0000256" key="1">
    <source>
        <dbReference type="SAM" id="Coils"/>
    </source>
</evidence>
<evidence type="ECO:0000313" key="2">
    <source>
        <dbReference type="EMBL" id="OWK05458.1"/>
    </source>
</evidence>
<feature type="non-terminal residue" evidence="2">
    <location>
        <position position="1"/>
    </location>
</feature>
<organism evidence="2 3">
    <name type="scientific">Cervus elaphus hippelaphus</name>
    <name type="common">European red deer</name>
    <dbReference type="NCBI Taxonomy" id="46360"/>
    <lineage>
        <taxon>Eukaryota</taxon>
        <taxon>Metazoa</taxon>
        <taxon>Chordata</taxon>
        <taxon>Craniata</taxon>
        <taxon>Vertebrata</taxon>
        <taxon>Euteleostomi</taxon>
        <taxon>Mammalia</taxon>
        <taxon>Eutheria</taxon>
        <taxon>Laurasiatheria</taxon>
        <taxon>Artiodactyla</taxon>
        <taxon>Ruminantia</taxon>
        <taxon>Pecora</taxon>
        <taxon>Cervidae</taxon>
        <taxon>Cervinae</taxon>
        <taxon>Cervus</taxon>
    </lineage>
</organism>
<dbReference type="Proteomes" id="UP000242450">
    <property type="component" value="Chromosome 20"/>
</dbReference>
<dbReference type="GO" id="GO:0072686">
    <property type="term" value="C:mitotic spindle"/>
    <property type="evidence" value="ECO:0007669"/>
    <property type="project" value="TreeGrafter"/>
</dbReference>
<dbReference type="AlphaFoldDB" id="A0A212CHI5"/>
<dbReference type="GO" id="GO:0051988">
    <property type="term" value="P:regulation of attachment of spindle microtubules to kinetochore"/>
    <property type="evidence" value="ECO:0007669"/>
    <property type="project" value="InterPro"/>
</dbReference>
<sequence>ELPGDLAADRKASGTVWKAVGSLRARVSRSPTLRCRLSAAASCDSMRSCMCLHCFITTFRTESGLGSGNLSRECGLVLGVWLRALGLGTKSGLWVEAAGARAPATPPCYNASMVKMAHTWQPSSVLSSGLPTYAQTQESLLPVQSNETRSVGLENDVRKIIRPRRENGQVKATDTATRRNISKSHKPLSKLKSEEELKAKNQLSKAINKQLHQKLTETQGELKDLTQKAVRPWYHTYLDSTTDHMDSTLLLETLQDELKLFNETVRKQMEEL</sequence>
<dbReference type="GO" id="GO:0000776">
    <property type="term" value="C:kinetochore"/>
    <property type="evidence" value="ECO:0007669"/>
    <property type="project" value="InterPro"/>
</dbReference>
<dbReference type="PANTHER" id="PTHR31940">
    <property type="entry name" value="SMALL KINETOCHORE-ASSOCIATED PROTEIN"/>
    <property type="match status" value="1"/>
</dbReference>
<dbReference type="EMBL" id="MKHE01000020">
    <property type="protein sequence ID" value="OWK05458.1"/>
    <property type="molecule type" value="Genomic_DNA"/>
</dbReference>
<feature type="coiled-coil region" evidence="1">
    <location>
        <begin position="208"/>
        <end position="271"/>
    </location>
</feature>
<reference evidence="2 3" key="1">
    <citation type="journal article" date="2018" name="Mol. Genet. Genomics">
        <title>The red deer Cervus elaphus genome CerEla1.0: sequencing, annotating, genes, and chromosomes.</title>
        <authorList>
            <person name="Bana N.A."/>
            <person name="Nyiri A."/>
            <person name="Nagy J."/>
            <person name="Frank K."/>
            <person name="Nagy T."/>
            <person name="Steger V."/>
            <person name="Schiller M."/>
            <person name="Lakatos P."/>
            <person name="Sugar L."/>
            <person name="Horn P."/>
            <person name="Barta E."/>
            <person name="Orosz L."/>
        </authorList>
    </citation>
    <scope>NUCLEOTIDE SEQUENCE [LARGE SCALE GENOMIC DNA]</scope>
    <source>
        <strain evidence="2">Hungarian</strain>
    </source>
</reference>
<accession>A0A212CHI5</accession>
<dbReference type="PANTHER" id="PTHR31940:SF2">
    <property type="entry name" value="SMALL KINETOCHORE-ASSOCIATED PROTEIN"/>
    <property type="match status" value="1"/>
</dbReference>
<dbReference type="InterPro" id="IPR033373">
    <property type="entry name" value="SKAP"/>
</dbReference>
<dbReference type="GO" id="GO:0034451">
    <property type="term" value="C:centriolar satellite"/>
    <property type="evidence" value="ECO:0007669"/>
    <property type="project" value="TreeGrafter"/>
</dbReference>
<evidence type="ECO:0000313" key="3">
    <source>
        <dbReference type="Proteomes" id="UP000242450"/>
    </source>
</evidence>
<name>A0A212CHI5_CEREH</name>